<gene>
    <name evidence="2" type="ORF">P0082_08215</name>
</gene>
<evidence type="ECO:0000313" key="3">
    <source>
        <dbReference type="Proteomes" id="UP001228690"/>
    </source>
</evidence>
<feature type="region of interest" description="Disordered" evidence="1">
    <location>
        <begin position="375"/>
        <end position="444"/>
    </location>
</feature>
<protein>
    <submittedName>
        <fullName evidence="2">Uncharacterized protein</fullName>
    </submittedName>
</protein>
<dbReference type="Proteomes" id="UP001228690">
    <property type="component" value="Chromosome"/>
</dbReference>
<proteinExistence type="predicted"/>
<sequence length="444" mass="50647">MSLLFDETGFVPLIIYRVCPEDACYLGVLAQTVSDIGQLAQYKELPGAYPDSASSLYPLCGKAPQNTETEQSPAEGRRNALPPLKFRPIAALTNAEGLERSREEHCLWLWHPQLNELRPYRGKPPLLALQQSYSFYEAYLPLSSSALPYEWFSAEQLNRLHSETFRAGGPEQDSVLSGPWLDSEERQSFLGTLAKHFFFWQKLGRSLLRAKVHARLPQKLKEREQWLEQTYQTDGPEGPCADGPAEYRIPLQAKYPNKYQDKQPNKSKEPQKQGSPLQAWLAEGQEALGQLQESLNEGRQTANGRTANKGLQSEYLARILWAVTAFWAGSRLRPETVLRKLTDWLHLEQYHQTLETKHSEHRIRSEAPVVKSEAIEPEAIEPEAVEPEAAEPEKAPLYRATPERREEMHPELQAWQALLRQQRPGREQDKKGHADRKQQSGPEN</sequence>
<organism evidence="2 3">
    <name type="scientific">Candidatus Haliotispira prima</name>
    <dbReference type="NCBI Taxonomy" id="3034016"/>
    <lineage>
        <taxon>Bacteria</taxon>
        <taxon>Pseudomonadati</taxon>
        <taxon>Spirochaetota</taxon>
        <taxon>Spirochaetia</taxon>
        <taxon>Spirochaetales</taxon>
        <taxon>Spirochaetaceae</taxon>
        <taxon>Candidatus Haliotispira</taxon>
    </lineage>
</organism>
<keyword evidence="3" id="KW-1185">Reference proteome</keyword>
<feature type="compositionally biased region" description="Basic and acidic residues" evidence="1">
    <location>
        <begin position="391"/>
        <end position="410"/>
    </location>
</feature>
<feature type="compositionally biased region" description="Acidic residues" evidence="1">
    <location>
        <begin position="375"/>
        <end position="390"/>
    </location>
</feature>
<dbReference type="EMBL" id="CP123443">
    <property type="protein sequence ID" value="WGK68462.1"/>
    <property type="molecule type" value="Genomic_DNA"/>
</dbReference>
<evidence type="ECO:0000256" key="1">
    <source>
        <dbReference type="SAM" id="MobiDB-lite"/>
    </source>
</evidence>
<feature type="region of interest" description="Disordered" evidence="1">
    <location>
        <begin position="60"/>
        <end position="80"/>
    </location>
</feature>
<name>A0ABY8MES7_9SPIO</name>
<accession>A0ABY8MES7</accession>
<evidence type="ECO:0000313" key="2">
    <source>
        <dbReference type="EMBL" id="WGK68462.1"/>
    </source>
</evidence>
<feature type="compositionally biased region" description="Low complexity" evidence="1">
    <location>
        <begin position="412"/>
        <end position="422"/>
    </location>
</feature>
<reference evidence="2 3" key="1">
    <citation type="submission" date="2023-04" db="EMBL/GenBank/DDBJ databases">
        <title>Spirochaete genome identified in red abalone sample constitutes a novel genus.</title>
        <authorList>
            <person name="Sharma S.P."/>
            <person name="Purcell C.M."/>
            <person name="Hyde J.R."/>
            <person name="Severin A.J."/>
        </authorList>
    </citation>
    <scope>NUCLEOTIDE SEQUENCE [LARGE SCALE GENOMIC DNA]</scope>
    <source>
        <strain evidence="2 3">SP-2023</strain>
    </source>
</reference>
<feature type="compositionally biased region" description="Basic and acidic residues" evidence="1">
    <location>
        <begin position="424"/>
        <end position="438"/>
    </location>
</feature>
<dbReference type="RefSeq" id="WP_326926645.1">
    <property type="nucleotide sequence ID" value="NZ_CP123443.1"/>
</dbReference>